<dbReference type="InterPro" id="IPR035906">
    <property type="entry name" value="MetI-like_sf"/>
</dbReference>
<dbReference type="GO" id="GO:0005886">
    <property type="term" value="C:plasma membrane"/>
    <property type="evidence" value="ECO:0007669"/>
    <property type="project" value="UniProtKB-SubCell"/>
</dbReference>
<keyword evidence="3 8" id="KW-0813">Transport</keyword>
<feature type="transmembrane region" description="Helical" evidence="8">
    <location>
        <begin position="148"/>
        <end position="173"/>
    </location>
</feature>
<organism evidence="10 11">
    <name type="scientific">Caballeronia ptereochthonis</name>
    <dbReference type="NCBI Taxonomy" id="1777144"/>
    <lineage>
        <taxon>Bacteria</taxon>
        <taxon>Pseudomonadati</taxon>
        <taxon>Pseudomonadota</taxon>
        <taxon>Betaproteobacteria</taxon>
        <taxon>Burkholderiales</taxon>
        <taxon>Burkholderiaceae</taxon>
        <taxon>Caballeronia</taxon>
    </lineage>
</organism>
<protein>
    <submittedName>
        <fullName evidence="10">Binding-protein-dependent transport system inner membrane protein</fullName>
    </submittedName>
</protein>
<feature type="transmembrane region" description="Helical" evidence="8">
    <location>
        <begin position="210"/>
        <end position="231"/>
    </location>
</feature>
<dbReference type="Gene3D" id="1.10.3720.10">
    <property type="entry name" value="MetI-like"/>
    <property type="match status" value="2"/>
</dbReference>
<name>A0A158B4G0_9BURK</name>
<evidence type="ECO:0000256" key="5">
    <source>
        <dbReference type="ARBA" id="ARBA00022692"/>
    </source>
</evidence>
<evidence type="ECO:0000256" key="3">
    <source>
        <dbReference type="ARBA" id="ARBA00022448"/>
    </source>
</evidence>
<dbReference type="PROSITE" id="PS50928">
    <property type="entry name" value="ABC_TM1"/>
    <property type="match status" value="2"/>
</dbReference>
<sequence>MSSLATSSRRRMPTLRHMAPLVPVLLFLGALFLVPILLLLSRSVITPDGAWSAANFVRLFETSAYSKSLWITIRVGAVTALLSVGLGYPLAMLIARSRPSMASLLTLGVLIPYWAGVLMRTFGWMVLLGREGVVNAWLSTLGFGHLPALIYNFSGVMIGMVNAYMPLAILVMVSVMKTIDPRLISAAATLGAGTGETFWRVYFPLSLPGVASALLLVFISSLGVFVTPALLGSGDEVMIAQVIIDQVQQLLNWGFAGAVATLVLVTAFVIFKAFDRLFGVDTLTGQADAGRSPRYGKWRFGRRVAGGLAAASDRIERACERIMAGVPGAGHTRKAMRYLLAGLILLFLVAPALFLIPVSFTEGSFIQWPPRGFSLRWYALILGSDLWARAALRSFGIGFASAALALVISLPTAIALTRRRFAGQQALLGFILAPMIVPHILLAVSLFLVYARLGLVGTSAGLVLGHTVIALPYTVITLMATLTTYDRRLDQAADTLGAGVLQHIRFVMLPVIRPGLIAAFLIAFVTSFEELTLAMFVTGGLSSTLPNQLWSEMLMAASPALAAVSTLIFAFVVVIAVAIHLLRARDRRA</sequence>
<dbReference type="RefSeq" id="WP_087046118.1">
    <property type="nucleotide sequence ID" value="NZ_FCOB02000011.1"/>
</dbReference>
<feature type="transmembrane region" description="Helical" evidence="8">
    <location>
        <begin position="506"/>
        <end position="528"/>
    </location>
</feature>
<keyword evidence="4" id="KW-1003">Cell membrane</keyword>
<dbReference type="InterPro" id="IPR000515">
    <property type="entry name" value="MetI-like"/>
</dbReference>
<feature type="transmembrane region" description="Helical" evidence="8">
    <location>
        <begin position="68"/>
        <end position="91"/>
    </location>
</feature>
<dbReference type="CDD" id="cd06261">
    <property type="entry name" value="TM_PBP2"/>
    <property type="match status" value="2"/>
</dbReference>
<evidence type="ECO:0000313" key="11">
    <source>
        <dbReference type="Proteomes" id="UP000054978"/>
    </source>
</evidence>
<comment type="similarity">
    <text evidence="2">Belongs to the binding-protein-dependent transport system permease family. CysTW subfamily.</text>
</comment>
<gene>
    <name evidence="10" type="ORF">AWB83_02733</name>
</gene>
<dbReference type="EMBL" id="FCOB02000011">
    <property type="protein sequence ID" value="SAK64666.1"/>
    <property type="molecule type" value="Genomic_DNA"/>
</dbReference>
<feature type="domain" description="ABC transmembrane type-1" evidence="9">
    <location>
        <begin position="391"/>
        <end position="579"/>
    </location>
</feature>
<keyword evidence="6 8" id="KW-1133">Transmembrane helix</keyword>
<feature type="transmembrane region" description="Helical" evidence="8">
    <location>
        <begin position="560"/>
        <end position="582"/>
    </location>
</feature>
<feature type="transmembrane region" description="Helical" evidence="8">
    <location>
        <begin position="463"/>
        <end position="485"/>
    </location>
</feature>
<keyword evidence="11" id="KW-1185">Reference proteome</keyword>
<evidence type="ECO:0000259" key="9">
    <source>
        <dbReference type="PROSITE" id="PS50928"/>
    </source>
</evidence>
<evidence type="ECO:0000256" key="7">
    <source>
        <dbReference type="ARBA" id="ARBA00023136"/>
    </source>
</evidence>
<dbReference type="OrthoDB" id="9808619at2"/>
<dbReference type="STRING" id="1777144.AWB83_02733"/>
<feature type="transmembrane region" description="Helical" evidence="8">
    <location>
        <begin position="428"/>
        <end position="451"/>
    </location>
</feature>
<dbReference type="AlphaFoldDB" id="A0A158B4G0"/>
<evidence type="ECO:0000256" key="6">
    <source>
        <dbReference type="ARBA" id="ARBA00022989"/>
    </source>
</evidence>
<comment type="subcellular location">
    <subcellularLocation>
        <location evidence="1 8">Cell membrane</location>
        <topology evidence="1 8">Multi-pass membrane protein</topology>
    </subcellularLocation>
</comment>
<evidence type="ECO:0000256" key="4">
    <source>
        <dbReference type="ARBA" id="ARBA00022475"/>
    </source>
</evidence>
<reference evidence="10" key="1">
    <citation type="submission" date="2016-01" db="EMBL/GenBank/DDBJ databases">
        <authorList>
            <person name="Peeters C."/>
        </authorList>
    </citation>
    <scope>NUCLEOTIDE SEQUENCE [LARGE SCALE GENOMIC DNA]</scope>
    <source>
        <strain evidence="10">LMG 29326</strain>
    </source>
</reference>
<evidence type="ECO:0000256" key="1">
    <source>
        <dbReference type="ARBA" id="ARBA00004651"/>
    </source>
</evidence>
<feature type="transmembrane region" description="Helical" evidence="8">
    <location>
        <begin position="103"/>
        <end position="128"/>
    </location>
</feature>
<proteinExistence type="inferred from homology"/>
<accession>A0A158B4G0</accession>
<dbReference type="PANTHER" id="PTHR42929:SF5">
    <property type="entry name" value="ABC TRANSPORTER PERMEASE PROTEIN"/>
    <property type="match status" value="1"/>
</dbReference>
<dbReference type="GO" id="GO:0055085">
    <property type="term" value="P:transmembrane transport"/>
    <property type="evidence" value="ECO:0007669"/>
    <property type="project" value="InterPro"/>
</dbReference>
<keyword evidence="5 8" id="KW-0812">Transmembrane</keyword>
<evidence type="ECO:0000313" key="10">
    <source>
        <dbReference type="EMBL" id="SAK64666.1"/>
    </source>
</evidence>
<feature type="transmembrane region" description="Helical" evidence="8">
    <location>
        <begin position="251"/>
        <end position="271"/>
    </location>
</feature>
<feature type="transmembrane region" description="Helical" evidence="8">
    <location>
        <begin position="338"/>
        <end position="360"/>
    </location>
</feature>
<dbReference type="Pfam" id="PF00528">
    <property type="entry name" value="BPD_transp_1"/>
    <property type="match status" value="2"/>
</dbReference>
<dbReference type="Proteomes" id="UP000054978">
    <property type="component" value="Unassembled WGS sequence"/>
</dbReference>
<comment type="caution">
    <text evidence="10">The sequence shown here is derived from an EMBL/GenBank/DDBJ whole genome shotgun (WGS) entry which is preliminary data.</text>
</comment>
<feature type="domain" description="ABC transmembrane type-1" evidence="9">
    <location>
        <begin position="69"/>
        <end position="274"/>
    </location>
</feature>
<evidence type="ECO:0000256" key="8">
    <source>
        <dbReference type="RuleBase" id="RU363032"/>
    </source>
</evidence>
<feature type="transmembrane region" description="Helical" evidence="8">
    <location>
        <begin position="395"/>
        <end position="416"/>
    </location>
</feature>
<dbReference type="PANTHER" id="PTHR42929">
    <property type="entry name" value="INNER MEMBRANE ABC TRANSPORTER PERMEASE PROTEIN YDCU-RELATED-RELATED"/>
    <property type="match status" value="1"/>
</dbReference>
<dbReference type="SUPFAM" id="SSF161098">
    <property type="entry name" value="MetI-like"/>
    <property type="match status" value="2"/>
</dbReference>
<evidence type="ECO:0000256" key="2">
    <source>
        <dbReference type="ARBA" id="ARBA00007069"/>
    </source>
</evidence>
<keyword evidence="7 8" id="KW-0472">Membrane</keyword>